<reference evidence="6 8" key="2">
    <citation type="submission" date="2021-03" db="EMBL/GenBank/DDBJ databases">
        <title>Mucilaginibacter strains isolated from gold and copper mining confer multi heavy-metal resistance.</title>
        <authorList>
            <person name="Li Y."/>
        </authorList>
    </citation>
    <scope>NUCLEOTIDE SEQUENCE [LARGE SCALE GENOMIC DNA]</scope>
    <source>
        <strain evidence="6 8">P2-4</strain>
    </source>
</reference>
<evidence type="ECO:0000259" key="4">
    <source>
        <dbReference type="PROSITE" id="PS50995"/>
    </source>
</evidence>
<name>A0AAE6MK70_9SPHI</name>
<dbReference type="InterPro" id="IPR036388">
    <property type="entry name" value="WH-like_DNA-bd_sf"/>
</dbReference>
<protein>
    <submittedName>
        <fullName evidence="5">Winged helix-turn-helix transcriptional regulator</fullName>
    </submittedName>
</protein>
<dbReference type="Proteomes" id="UP000663940">
    <property type="component" value="Chromosome"/>
</dbReference>
<dbReference type="PROSITE" id="PS50995">
    <property type="entry name" value="HTH_MARR_2"/>
    <property type="match status" value="1"/>
</dbReference>
<evidence type="ECO:0000313" key="6">
    <source>
        <dbReference type="EMBL" id="QTE51019.1"/>
    </source>
</evidence>
<dbReference type="PANTHER" id="PTHR42756">
    <property type="entry name" value="TRANSCRIPTIONAL REGULATOR, MARR"/>
    <property type="match status" value="1"/>
</dbReference>
<dbReference type="Proteomes" id="UP000250557">
    <property type="component" value="Chromosome"/>
</dbReference>
<dbReference type="RefSeq" id="WP_112653420.1">
    <property type="nucleotide sequence ID" value="NZ_CP043451.1"/>
</dbReference>
<reference evidence="5 7" key="1">
    <citation type="submission" date="2019-08" db="EMBL/GenBank/DDBJ databases">
        <title>Comparative genome analysis confer to the adaptation heavy metal polluted environment.</title>
        <authorList>
            <person name="Li Y."/>
        </authorList>
    </citation>
    <scope>NUCLEOTIDE SEQUENCE [LARGE SCALE GENOMIC DNA]</scope>
    <source>
        <strain evidence="5 7">P2</strain>
    </source>
</reference>
<keyword evidence="8" id="KW-1185">Reference proteome</keyword>
<dbReference type="SUPFAM" id="SSF46785">
    <property type="entry name" value="Winged helix' DNA-binding domain"/>
    <property type="match status" value="1"/>
</dbReference>
<keyword evidence="3" id="KW-0804">Transcription</keyword>
<evidence type="ECO:0000313" key="5">
    <source>
        <dbReference type="EMBL" id="QEM06453.1"/>
    </source>
</evidence>
<accession>A0AAE6MK70</accession>
<dbReference type="Pfam" id="PF12802">
    <property type="entry name" value="MarR_2"/>
    <property type="match status" value="1"/>
</dbReference>
<evidence type="ECO:0000256" key="3">
    <source>
        <dbReference type="ARBA" id="ARBA00023163"/>
    </source>
</evidence>
<dbReference type="EMBL" id="CP071880">
    <property type="protein sequence ID" value="QTE51019.1"/>
    <property type="molecule type" value="Genomic_DNA"/>
</dbReference>
<evidence type="ECO:0000313" key="7">
    <source>
        <dbReference type="Proteomes" id="UP000250557"/>
    </source>
</evidence>
<dbReference type="PANTHER" id="PTHR42756:SF1">
    <property type="entry name" value="TRANSCRIPTIONAL REPRESSOR OF EMRAB OPERON"/>
    <property type="match status" value="1"/>
</dbReference>
<dbReference type="Gene3D" id="1.10.10.10">
    <property type="entry name" value="Winged helix-like DNA-binding domain superfamily/Winged helix DNA-binding domain"/>
    <property type="match status" value="1"/>
</dbReference>
<dbReference type="AlphaFoldDB" id="A0AAE6MK70"/>
<sequence>MQLLLSKNLRRLSRLYTRTIARELPVFQSEYFIEILMFLASRTSPATQKELADYLQVDKSRMVIMVDELTRQEYVFTEINPRDRREHFVFLTEHGNLLVPIIRSAIDKVDTVLYKELNKELLDCFHAILVKMEQNLNQTSS</sequence>
<dbReference type="GO" id="GO:0003677">
    <property type="term" value="F:DNA binding"/>
    <property type="evidence" value="ECO:0007669"/>
    <property type="project" value="UniProtKB-KW"/>
</dbReference>
<dbReference type="InterPro" id="IPR000835">
    <property type="entry name" value="HTH_MarR-typ"/>
</dbReference>
<organism evidence="5 7">
    <name type="scientific">Mucilaginibacter rubeus</name>
    <dbReference type="NCBI Taxonomy" id="2027860"/>
    <lineage>
        <taxon>Bacteria</taxon>
        <taxon>Pseudomonadati</taxon>
        <taxon>Bacteroidota</taxon>
        <taxon>Sphingobacteriia</taxon>
        <taxon>Sphingobacteriales</taxon>
        <taxon>Sphingobacteriaceae</taxon>
        <taxon>Mucilaginibacter</taxon>
    </lineage>
</organism>
<dbReference type="SMART" id="SM00347">
    <property type="entry name" value="HTH_MARR"/>
    <property type="match status" value="1"/>
</dbReference>
<proteinExistence type="predicted"/>
<feature type="domain" description="HTH marR-type" evidence="4">
    <location>
        <begin position="1"/>
        <end position="134"/>
    </location>
</feature>
<keyword evidence="1" id="KW-0805">Transcription regulation</keyword>
<evidence type="ECO:0000256" key="1">
    <source>
        <dbReference type="ARBA" id="ARBA00023015"/>
    </source>
</evidence>
<dbReference type="InterPro" id="IPR036390">
    <property type="entry name" value="WH_DNA-bd_sf"/>
</dbReference>
<dbReference type="EMBL" id="CP043451">
    <property type="protein sequence ID" value="QEM06453.1"/>
    <property type="molecule type" value="Genomic_DNA"/>
</dbReference>
<evidence type="ECO:0000313" key="8">
    <source>
        <dbReference type="Proteomes" id="UP000663940"/>
    </source>
</evidence>
<dbReference type="PRINTS" id="PR00598">
    <property type="entry name" value="HTHMARR"/>
</dbReference>
<gene>
    <name evidence="5" type="ORF">DIU31_024140</name>
    <name evidence="6" type="ORF">J3L21_03305</name>
</gene>
<dbReference type="GO" id="GO:0003700">
    <property type="term" value="F:DNA-binding transcription factor activity"/>
    <property type="evidence" value="ECO:0007669"/>
    <property type="project" value="InterPro"/>
</dbReference>
<evidence type="ECO:0000256" key="2">
    <source>
        <dbReference type="ARBA" id="ARBA00023125"/>
    </source>
</evidence>
<keyword evidence="2" id="KW-0238">DNA-binding</keyword>